<dbReference type="AlphaFoldDB" id="A0A7L4ZFB8"/>
<keyword evidence="2" id="KW-1185">Reference proteome</keyword>
<reference evidence="1 2" key="1">
    <citation type="journal article" date="2013" name="Int. J. Syst. Evol. Microbiol.">
        <title>Kordia antarctica sp. nov., isolated from Antarctic seawater.</title>
        <authorList>
            <person name="Baek K."/>
            <person name="Choi A."/>
            <person name="Kang I."/>
            <person name="Lee K."/>
            <person name="Cho J.C."/>
        </authorList>
    </citation>
    <scope>NUCLEOTIDE SEQUENCE [LARGE SCALE GENOMIC DNA]</scope>
    <source>
        <strain evidence="1 2">IMCC3317</strain>
    </source>
</reference>
<accession>A0A7L4ZFB8</accession>
<organism evidence="1 2">
    <name type="scientific">Kordia antarctica</name>
    <dbReference type="NCBI Taxonomy" id="1218801"/>
    <lineage>
        <taxon>Bacteria</taxon>
        <taxon>Pseudomonadati</taxon>
        <taxon>Bacteroidota</taxon>
        <taxon>Flavobacteriia</taxon>
        <taxon>Flavobacteriales</taxon>
        <taxon>Flavobacteriaceae</taxon>
        <taxon>Kordia</taxon>
    </lineage>
</organism>
<name>A0A7L4ZFB8_9FLAO</name>
<proteinExistence type="predicted"/>
<dbReference type="Proteomes" id="UP000464657">
    <property type="component" value="Chromosome"/>
</dbReference>
<gene>
    <name evidence="1" type="ORF">IMCC3317_07080</name>
</gene>
<evidence type="ECO:0000313" key="2">
    <source>
        <dbReference type="Proteomes" id="UP000464657"/>
    </source>
</evidence>
<sequence>MLKKIMNVEGVQNLSKEIQQVINGGAQQPYTCRDPYLIRAGDTCDPGYHMHRQGHCVCCLD</sequence>
<evidence type="ECO:0000313" key="1">
    <source>
        <dbReference type="EMBL" id="QHI35362.1"/>
    </source>
</evidence>
<dbReference type="EMBL" id="CP019288">
    <property type="protein sequence ID" value="QHI35362.1"/>
    <property type="molecule type" value="Genomic_DNA"/>
</dbReference>
<dbReference type="KEGG" id="kan:IMCC3317_07080"/>
<protein>
    <submittedName>
        <fullName evidence="1">Uncharacterized protein</fullName>
    </submittedName>
</protein>